<proteinExistence type="predicted"/>
<evidence type="ECO:0000259" key="1">
    <source>
        <dbReference type="Pfam" id="PF06985"/>
    </source>
</evidence>
<name>A0A6A6XF70_9PLEO</name>
<protein>
    <recommendedName>
        <fullName evidence="1">Heterokaryon incompatibility domain-containing protein</fullName>
    </recommendedName>
</protein>
<dbReference type="InterPro" id="IPR010730">
    <property type="entry name" value="HET"/>
</dbReference>
<keyword evidence="3" id="KW-1185">Reference proteome</keyword>
<dbReference type="PANTHER" id="PTHR33112">
    <property type="entry name" value="DOMAIN PROTEIN, PUTATIVE-RELATED"/>
    <property type="match status" value="1"/>
</dbReference>
<sequence>HVRYVTLSHCWGTKANSQLKLTSANIDSFKEGIKMSSLPKTFREAIEFASRLPQVGYIWIDSLCIKQGFQDRDDWLIQSARMDKVYSESFINISATASSSSDEGLFYSR</sequence>
<organism evidence="2 3">
    <name type="scientific">Melanomma pulvis-pyrius CBS 109.77</name>
    <dbReference type="NCBI Taxonomy" id="1314802"/>
    <lineage>
        <taxon>Eukaryota</taxon>
        <taxon>Fungi</taxon>
        <taxon>Dikarya</taxon>
        <taxon>Ascomycota</taxon>
        <taxon>Pezizomycotina</taxon>
        <taxon>Dothideomycetes</taxon>
        <taxon>Pleosporomycetidae</taxon>
        <taxon>Pleosporales</taxon>
        <taxon>Melanommataceae</taxon>
        <taxon>Melanomma</taxon>
    </lineage>
</organism>
<dbReference type="EMBL" id="MU001880">
    <property type="protein sequence ID" value="KAF2794774.1"/>
    <property type="molecule type" value="Genomic_DNA"/>
</dbReference>
<dbReference type="PANTHER" id="PTHR33112:SF16">
    <property type="entry name" value="HETEROKARYON INCOMPATIBILITY DOMAIN-CONTAINING PROTEIN"/>
    <property type="match status" value="1"/>
</dbReference>
<feature type="non-terminal residue" evidence="2">
    <location>
        <position position="109"/>
    </location>
</feature>
<accession>A0A6A6XF70</accession>
<feature type="non-terminal residue" evidence="2">
    <location>
        <position position="1"/>
    </location>
</feature>
<evidence type="ECO:0000313" key="2">
    <source>
        <dbReference type="EMBL" id="KAF2794774.1"/>
    </source>
</evidence>
<dbReference type="AlphaFoldDB" id="A0A6A6XF70"/>
<evidence type="ECO:0000313" key="3">
    <source>
        <dbReference type="Proteomes" id="UP000799757"/>
    </source>
</evidence>
<dbReference type="Pfam" id="PF06985">
    <property type="entry name" value="HET"/>
    <property type="match status" value="1"/>
</dbReference>
<reference evidence="2" key="1">
    <citation type="journal article" date="2020" name="Stud. Mycol.">
        <title>101 Dothideomycetes genomes: a test case for predicting lifestyles and emergence of pathogens.</title>
        <authorList>
            <person name="Haridas S."/>
            <person name="Albert R."/>
            <person name="Binder M."/>
            <person name="Bloem J."/>
            <person name="Labutti K."/>
            <person name="Salamov A."/>
            <person name="Andreopoulos B."/>
            <person name="Baker S."/>
            <person name="Barry K."/>
            <person name="Bills G."/>
            <person name="Bluhm B."/>
            <person name="Cannon C."/>
            <person name="Castanera R."/>
            <person name="Culley D."/>
            <person name="Daum C."/>
            <person name="Ezra D."/>
            <person name="Gonzalez J."/>
            <person name="Henrissat B."/>
            <person name="Kuo A."/>
            <person name="Liang C."/>
            <person name="Lipzen A."/>
            <person name="Lutzoni F."/>
            <person name="Magnuson J."/>
            <person name="Mondo S."/>
            <person name="Nolan M."/>
            <person name="Ohm R."/>
            <person name="Pangilinan J."/>
            <person name="Park H.-J."/>
            <person name="Ramirez L."/>
            <person name="Alfaro M."/>
            <person name="Sun H."/>
            <person name="Tritt A."/>
            <person name="Yoshinaga Y."/>
            <person name="Zwiers L.-H."/>
            <person name="Turgeon B."/>
            <person name="Goodwin S."/>
            <person name="Spatafora J."/>
            <person name="Crous P."/>
            <person name="Grigoriev I."/>
        </authorList>
    </citation>
    <scope>NUCLEOTIDE SEQUENCE</scope>
    <source>
        <strain evidence="2">CBS 109.77</strain>
    </source>
</reference>
<gene>
    <name evidence="2" type="ORF">K505DRAFT_226052</name>
</gene>
<feature type="domain" description="Heterokaryon incompatibility" evidence="1">
    <location>
        <begin position="4"/>
        <end position="106"/>
    </location>
</feature>
<dbReference type="OrthoDB" id="5362512at2759"/>
<dbReference type="Proteomes" id="UP000799757">
    <property type="component" value="Unassembled WGS sequence"/>
</dbReference>